<dbReference type="RefSeq" id="WP_085242209.1">
    <property type="nucleotide sequence ID" value="NZ_CP157315.1"/>
</dbReference>
<evidence type="ECO:0000313" key="2">
    <source>
        <dbReference type="EMBL" id="CQD19392.1"/>
    </source>
</evidence>
<gene>
    <name evidence="2" type="ORF">BN000_04516</name>
</gene>
<dbReference type="EMBL" id="CTEC01000002">
    <property type="protein sequence ID" value="CQD19392.1"/>
    <property type="molecule type" value="Genomic_DNA"/>
</dbReference>
<proteinExistence type="inferred from homology"/>
<evidence type="ECO:0000313" key="3">
    <source>
        <dbReference type="Proteomes" id="UP000199601"/>
    </source>
</evidence>
<dbReference type="InterPro" id="IPR029069">
    <property type="entry name" value="HotDog_dom_sf"/>
</dbReference>
<dbReference type="OrthoDB" id="5522043at2"/>
<dbReference type="PANTHER" id="PTHR13078:SF56">
    <property type="entry name" value="PEROXISOMAL MULTIFUNCTIONAL ENZYME TYPE 2"/>
    <property type="match status" value="1"/>
</dbReference>
<dbReference type="InterPro" id="IPR054357">
    <property type="entry name" value="MFE-2_N"/>
</dbReference>
<dbReference type="Gene3D" id="3.10.129.10">
    <property type="entry name" value="Hotdog Thioesterase"/>
    <property type="match status" value="2"/>
</dbReference>
<dbReference type="CDD" id="cd03448">
    <property type="entry name" value="HDE_HSD"/>
    <property type="match status" value="1"/>
</dbReference>
<evidence type="ECO:0000256" key="1">
    <source>
        <dbReference type="ARBA" id="ARBA00005254"/>
    </source>
</evidence>
<dbReference type="SUPFAM" id="SSF54637">
    <property type="entry name" value="Thioesterase/thiol ester dehydrase-isomerase"/>
    <property type="match status" value="2"/>
</dbReference>
<dbReference type="InterPro" id="IPR002539">
    <property type="entry name" value="MaoC-like_dom"/>
</dbReference>
<sequence length="290" mass="30549">MAIDPSAVGAVTEPMLFEWTDRDTMLYALGVGAGLDDLSFTTENSHGIDQQVLPTYAVICSPAFAAAGKIGSFNHALLLHGSQGIRLHAPLPPAGKLSVVSEVADIQDKGEGKNAIIVLRGRGTDPKSGELIAETLTTLVIRQAGGFGGSPGQRPIAPEFPDREPDARIALPTREDQALIYRLSGDRNPLHSDPWFARELAGFPKPILHGLCSYGVAGRALVAELGEGVAANVTAIDARFTSPVFPGETLTTLIWRTEPGKAVFRTEASGAEGSGVRVVLDDGAVEYAQT</sequence>
<dbReference type="GO" id="GO:0044594">
    <property type="term" value="F:17-beta-hydroxysteroid dehydrogenase (NAD+) activity"/>
    <property type="evidence" value="ECO:0007669"/>
    <property type="project" value="TreeGrafter"/>
</dbReference>
<dbReference type="Pfam" id="PF22622">
    <property type="entry name" value="MFE-2_hydrat-2_N"/>
    <property type="match status" value="1"/>
</dbReference>
<dbReference type="GO" id="GO:0006635">
    <property type="term" value="P:fatty acid beta-oxidation"/>
    <property type="evidence" value="ECO:0007669"/>
    <property type="project" value="TreeGrafter"/>
</dbReference>
<dbReference type="Pfam" id="PF01575">
    <property type="entry name" value="MaoC_dehydratas"/>
    <property type="match status" value="1"/>
</dbReference>
<reference evidence="3" key="1">
    <citation type="submission" date="2015-03" db="EMBL/GenBank/DDBJ databases">
        <authorList>
            <person name="Urmite Genomes"/>
        </authorList>
    </citation>
    <scope>NUCLEOTIDE SEQUENCE [LARGE SCALE GENOMIC DNA]</scope>
    <source>
        <strain evidence="3">CSUR P1344</strain>
    </source>
</reference>
<name>A0A0U1DMR2_9MYCO</name>
<dbReference type="AlphaFoldDB" id="A0A0U1DMR2"/>
<comment type="similarity">
    <text evidence="1">Belongs to the enoyl-CoA hydratase/isomerase family.</text>
</comment>
<dbReference type="GO" id="GO:0004300">
    <property type="term" value="F:enoyl-CoA hydratase activity"/>
    <property type="evidence" value="ECO:0007669"/>
    <property type="project" value="TreeGrafter"/>
</dbReference>
<organism evidence="2 3">
    <name type="scientific">Mycobacterium europaeum</name>
    <dbReference type="NCBI Taxonomy" id="761804"/>
    <lineage>
        <taxon>Bacteria</taxon>
        <taxon>Bacillati</taxon>
        <taxon>Actinomycetota</taxon>
        <taxon>Actinomycetes</taxon>
        <taxon>Mycobacteriales</taxon>
        <taxon>Mycobacteriaceae</taxon>
        <taxon>Mycobacterium</taxon>
        <taxon>Mycobacterium simiae complex</taxon>
    </lineage>
</organism>
<dbReference type="Proteomes" id="UP000199601">
    <property type="component" value="Unassembled WGS sequence"/>
</dbReference>
<accession>A0A0U1DMR2</accession>
<keyword evidence="3" id="KW-1185">Reference proteome</keyword>
<dbReference type="STRING" id="761804.BN000_04516"/>
<protein>
    <submittedName>
        <fullName evidence="2">MaoC family protein</fullName>
    </submittedName>
</protein>
<dbReference type="PANTHER" id="PTHR13078">
    <property type="entry name" value="PEROXISOMAL MULTIFUNCTIONAL ENZYME TYPE 2-RELATED"/>
    <property type="match status" value="1"/>
</dbReference>
<dbReference type="GO" id="GO:0003857">
    <property type="term" value="F:(3S)-3-hydroxyacyl-CoA dehydrogenase (NAD+) activity"/>
    <property type="evidence" value="ECO:0007669"/>
    <property type="project" value="TreeGrafter"/>
</dbReference>